<dbReference type="PANTHER" id="PTHR16046:SF11">
    <property type="entry name" value="PROTEIN FAM178B"/>
    <property type="match status" value="1"/>
</dbReference>
<dbReference type="Pfam" id="PF14816">
    <property type="entry name" value="CANIN"/>
    <property type="match status" value="1"/>
</dbReference>
<dbReference type="FunCoup" id="A0A2Y9G113">
    <property type="interactions" value="29"/>
</dbReference>
<gene>
    <name evidence="5" type="primary">FAM178B</name>
</gene>
<dbReference type="Proteomes" id="UP000248480">
    <property type="component" value="Unplaced"/>
</dbReference>
<feature type="region of interest" description="Disordered" evidence="2">
    <location>
        <begin position="418"/>
        <end position="458"/>
    </location>
</feature>
<sequence length="1092" mass="119418">MVRTRDGHSGRSDHSGPEGAKGGHGITESLAWSCVILSIGSMFEFLIAAVVPIRLTEGHHESEPNRQQRAHAQLPDTWRRTWVGGLCARGKAVCGLQGVLEVLVAPRMSLPRGRDSKRLLPAEVQHWAHVGGPGGSTAAALKLAPSPEPCAALWATPLWPPTPILPAPCTEGCSVQASPNPSSSRTSGGGITSSLVSSSCSRTAAWLLSAALTALVRAGHLVACFPWATRTKAWQQEKGTVRSDGNGMNTVCSLLFSQVVYRLDPLIFPIGMAPSSGIGLPADALRLPTVLSPHHPASSQMSHPCEGPAGPWAAADLSAAQSSPGKAFISLQPLRRSSSAPHAEVSYPPEKQRSSSAGPVAGSRGTGGTRWYQIPLSSTRKPVSGIFSNRFQASLQEYQQLRELKRMKVGKPFSCPPAPVPSQGQPHEGAWAPDKTSNDLQMARPQKTMPPLPQEEGVQAAATTPILLPTLKHGIFDHPLHRRLLRSGRYLCSPPAAPTHNSPKKPKMQASGDMFPIDWSPPPVEFLNPRSPPASQGAPTEAQVGGTGPQGLRNLAHQQPEEWKQKPLDSDPEEALASLKELFWNMARPSQHVAAASSFTSGGSGRYINSLDYLLQEKREQVLEPEQEELNLQDCPDLDSPDLDEAEVALTPEHRMLVERFSVSQQVIPQVHPGETVFLPRRHPRPCVLDCSRLKPRSPLEGLFLSSPPAQQLSFLHRGLLSNLYLHTPDCPVPLLQWLFQLLTWPPETSSEAFGLLWDLSVDRLFHPPGEGDIHMWCPTLQEIIEVFHGLGAQSPALYPAGPHQRGGSALCSEASLSWGEQQIAAQEVALDVSLSYICKFLTLCALAEPGAYPDDSLLGLMELLCQASLDVGLRLVPKTDLQQLLLLLLENIREWPGKLRHLCCTLTRVSDHHHNLLALVQSFPDLTARSRQVRSQLSLMVIAQMLGQQETLPLWQEKTQLSSLSQLLSLMRPSSLRQHLRASPGTLPSCQEKQPKASAELDHKVCYLCHSLLTLAGMVVSSQDITPDQWGELQLLCVQLDRHISTHIRESPQAMHRTKLKDLATQIYIRWQELLAHCQPQVQYFCPWEDI</sequence>
<proteinExistence type="inferred from homology"/>
<evidence type="ECO:0000256" key="1">
    <source>
        <dbReference type="ARBA" id="ARBA00010311"/>
    </source>
</evidence>
<feature type="compositionally biased region" description="Basic and acidic residues" evidence="2">
    <location>
        <begin position="559"/>
        <end position="569"/>
    </location>
</feature>
<dbReference type="PANTHER" id="PTHR16046">
    <property type="entry name" value="SMC5-SMC6 COMPLEX LOCALIZATION FACTOR 2"/>
    <property type="match status" value="1"/>
</dbReference>
<feature type="region of interest" description="Disordered" evidence="2">
    <location>
        <begin position="333"/>
        <end position="372"/>
    </location>
</feature>
<dbReference type="InterPro" id="IPR044276">
    <property type="entry name" value="CANIN_dom"/>
</dbReference>
<feature type="domain" description="Coiled-coil SMC6 And NSE5 INteracting (CANIN)" evidence="3">
    <location>
        <begin position="600"/>
        <end position="952"/>
    </location>
</feature>
<feature type="region of interest" description="Disordered" evidence="2">
    <location>
        <begin position="528"/>
        <end position="569"/>
    </location>
</feature>
<evidence type="ECO:0000313" key="5">
    <source>
        <dbReference type="RefSeq" id="XP_012411771.2"/>
    </source>
</evidence>
<dbReference type="RefSeq" id="XP_012411771.2">
    <property type="nucleotide sequence ID" value="XM_012556317.2"/>
</dbReference>
<protein>
    <submittedName>
        <fullName evidence="5">Protein FAM178B</fullName>
    </submittedName>
</protein>
<dbReference type="KEGG" id="tmu:101347882"/>
<evidence type="ECO:0000259" key="3">
    <source>
        <dbReference type="Pfam" id="PF14816"/>
    </source>
</evidence>
<name>A0A2Y9G113_TRIMA</name>
<reference evidence="5" key="1">
    <citation type="submission" date="2025-08" db="UniProtKB">
        <authorList>
            <consortium name="RefSeq"/>
        </authorList>
    </citation>
    <scope>IDENTIFICATION</scope>
</reference>
<accession>A0A2Y9G113</accession>
<dbReference type="InterPro" id="IPR026161">
    <property type="entry name" value="FAM178"/>
</dbReference>
<dbReference type="CTD" id="51252"/>
<evidence type="ECO:0000256" key="2">
    <source>
        <dbReference type="SAM" id="MobiDB-lite"/>
    </source>
</evidence>
<dbReference type="AlphaFoldDB" id="A0A2Y9G113"/>
<comment type="similarity">
    <text evidence="1">Belongs to the FAM178 family.</text>
</comment>
<feature type="region of interest" description="Disordered" evidence="2">
    <location>
        <begin position="1"/>
        <end position="23"/>
    </location>
</feature>
<feature type="compositionally biased region" description="Basic and acidic residues" evidence="2">
    <location>
        <begin position="1"/>
        <end position="16"/>
    </location>
</feature>
<keyword evidence="4" id="KW-1185">Reference proteome</keyword>
<organism evidence="4 5">
    <name type="scientific">Trichechus manatus latirostris</name>
    <name type="common">Florida manatee</name>
    <dbReference type="NCBI Taxonomy" id="127582"/>
    <lineage>
        <taxon>Eukaryota</taxon>
        <taxon>Metazoa</taxon>
        <taxon>Chordata</taxon>
        <taxon>Craniata</taxon>
        <taxon>Vertebrata</taxon>
        <taxon>Euteleostomi</taxon>
        <taxon>Mammalia</taxon>
        <taxon>Eutheria</taxon>
        <taxon>Afrotheria</taxon>
        <taxon>Sirenia</taxon>
        <taxon>Trichechidae</taxon>
        <taxon>Trichechus</taxon>
    </lineage>
</organism>
<evidence type="ECO:0000313" key="4">
    <source>
        <dbReference type="Proteomes" id="UP000248480"/>
    </source>
</evidence>
<dbReference type="InParanoid" id="A0A2Y9G113"/>
<dbReference type="GeneID" id="101347882"/>